<sequence>MLLQIHINTKDATSRRNAESLIASLSSLTQSRPTMDTELLIKLERLITKNARLSSHASVTSVLQDLGTPTVSLAILDGEKILPHCFTAGSDGTSTLFQACSISKPVASVLTFKLIEAGKLSLHASIAEYLPISAIEALETTATKGMAKSITISQLLSHTSGLETSGSQGFPGYDVSKNANGHYRAALPDLAEALEGQWPSNTLPIRLKDWPGHVFNYSGGGIGVLQLIIEAVMDAPFAELMDEHVFKPLGMKRSMYVIPEEDGLNDSTKEGKQGSGNGPSSQPRKSAAGLWTTPSDLLTLVSAIQSSLHTDTGFLPSALAVSMLTEVQSGMAHAWFITPDHFGHGGSNMPGWKCNLLASLTNKRALAVMTNSAEGAKVFWKVQAALFYLLGWEKASNFWYERNCVVPFADVLAVTPYETILALWSGGWKEQDREWIVELVFESCVPWLKVGQMPKQRLWIAAHAKGEYQDGSKIIVDLVCKGGVEVLIRLVEDKEGKPMMEMWNGNTGSVVMMKKV</sequence>
<dbReference type="InterPro" id="IPR012338">
    <property type="entry name" value="Beta-lactam/transpept-like"/>
</dbReference>
<feature type="region of interest" description="Disordered" evidence="1">
    <location>
        <begin position="262"/>
        <end position="288"/>
    </location>
</feature>
<evidence type="ECO:0000313" key="4">
    <source>
        <dbReference type="Proteomes" id="UP000310121"/>
    </source>
</evidence>
<dbReference type="AlphaFoldDB" id="A0A4S9UEL1"/>
<protein>
    <submittedName>
        <fullName evidence="3">Beta-lactamase</fullName>
    </submittedName>
</protein>
<feature type="domain" description="Beta-lactamase-related" evidence="2">
    <location>
        <begin position="65"/>
        <end position="376"/>
    </location>
</feature>
<dbReference type="Proteomes" id="UP000310121">
    <property type="component" value="Unassembled WGS sequence"/>
</dbReference>
<gene>
    <name evidence="3" type="ORF">D6C90_06891</name>
</gene>
<evidence type="ECO:0000259" key="2">
    <source>
        <dbReference type="Pfam" id="PF00144"/>
    </source>
</evidence>
<organism evidence="3 4">
    <name type="scientific">Aureobasidium pullulans</name>
    <name type="common">Black yeast</name>
    <name type="synonym">Pullularia pullulans</name>
    <dbReference type="NCBI Taxonomy" id="5580"/>
    <lineage>
        <taxon>Eukaryota</taxon>
        <taxon>Fungi</taxon>
        <taxon>Dikarya</taxon>
        <taxon>Ascomycota</taxon>
        <taxon>Pezizomycotina</taxon>
        <taxon>Dothideomycetes</taxon>
        <taxon>Dothideomycetidae</taxon>
        <taxon>Dothideales</taxon>
        <taxon>Saccotheciaceae</taxon>
        <taxon>Aureobasidium</taxon>
    </lineage>
</organism>
<dbReference type="Gene3D" id="3.40.710.10">
    <property type="entry name" value="DD-peptidase/beta-lactamase superfamily"/>
    <property type="match status" value="1"/>
</dbReference>
<dbReference type="PANTHER" id="PTHR43283:SF18">
    <property type="match status" value="1"/>
</dbReference>
<dbReference type="PANTHER" id="PTHR43283">
    <property type="entry name" value="BETA-LACTAMASE-RELATED"/>
    <property type="match status" value="1"/>
</dbReference>
<comment type="caution">
    <text evidence="3">The sequence shown here is derived from an EMBL/GenBank/DDBJ whole genome shotgun (WGS) entry which is preliminary data.</text>
</comment>
<evidence type="ECO:0000313" key="3">
    <source>
        <dbReference type="EMBL" id="THZ36809.1"/>
    </source>
</evidence>
<name>A0A4S9UEL1_AURPU</name>
<dbReference type="Pfam" id="PF00144">
    <property type="entry name" value="Beta-lactamase"/>
    <property type="match status" value="1"/>
</dbReference>
<dbReference type="InterPro" id="IPR050789">
    <property type="entry name" value="Diverse_Enzym_Activities"/>
</dbReference>
<accession>A0A4S9UEL1</accession>
<dbReference type="SUPFAM" id="SSF56601">
    <property type="entry name" value="beta-lactamase/transpeptidase-like"/>
    <property type="match status" value="1"/>
</dbReference>
<dbReference type="EMBL" id="QZBN01000768">
    <property type="protein sequence ID" value="THZ36809.1"/>
    <property type="molecule type" value="Genomic_DNA"/>
</dbReference>
<proteinExistence type="predicted"/>
<dbReference type="InterPro" id="IPR001466">
    <property type="entry name" value="Beta-lactam-related"/>
</dbReference>
<evidence type="ECO:0000256" key="1">
    <source>
        <dbReference type="SAM" id="MobiDB-lite"/>
    </source>
</evidence>
<reference evidence="3 4" key="1">
    <citation type="submission" date="2018-10" db="EMBL/GenBank/DDBJ databases">
        <title>Fifty Aureobasidium pullulans genomes reveal a recombining polyextremotolerant generalist.</title>
        <authorList>
            <person name="Gostincar C."/>
            <person name="Turk M."/>
            <person name="Zajc J."/>
            <person name="Gunde-Cimerman N."/>
        </authorList>
    </citation>
    <scope>NUCLEOTIDE SEQUENCE [LARGE SCALE GENOMIC DNA]</scope>
    <source>
        <strain evidence="3 4">EXF-3844</strain>
    </source>
</reference>